<dbReference type="EC" id="2.1.1.222" evidence="5"/>
<keyword evidence="2 5" id="KW-0808">Transferase</keyword>
<keyword evidence="3" id="KW-0949">S-adenosyl-L-methionine</keyword>
<dbReference type="GO" id="GO:0102208">
    <property type="term" value="F:2-polyprenyl-6-hydroxyphenol methylase activity"/>
    <property type="evidence" value="ECO:0007669"/>
    <property type="project" value="UniProtKB-EC"/>
</dbReference>
<dbReference type="CDD" id="cd02440">
    <property type="entry name" value="AdoMet_MTases"/>
    <property type="match status" value="1"/>
</dbReference>
<dbReference type="InterPro" id="IPR041698">
    <property type="entry name" value="Methyltransf_25"/>
</dbReference>
<dbReference type="GO" id="GO:0032259">
    <property type="term" value="P:methylation"/>
    <property type="evidence" value="ECO:0007669"/>
    <property type="project" value="UniProtKB-KW"/>
</dbReference>
<dbReference type="InterPro" id="IPR029063">
    <property type="entry name" value="SAM-dependent_MTases_sf"/>
</dbReference>
<name>A0ABV4UMD0_9MICC</name>
<dbReference type="PANTHER" id="PTHR43464">
    <property type="entry name" value="METHYLTRANSFERASE"/>
    <property type="match status" value="1"/>
</dbReference>
<protein>
    <submittedName>
        <fullName evidence="5">Class I SAM-dependent methyltransferase</fullName>
        <ecNumber evidence="5">2.1.1.222</ecNumber>
        <ecNumber evidence="5">2.1.1.64</ecNumber>
    </submittedName>
</protein>
<dbReference type="EC" id="2.1.1.64" evidence="5"/>
<proteinExistence type="predicted"/>
<comment type="caution">
    <text evidence="5">The sequence shown here is derived from an EMBL/GenBank/DDBJ whole genome shotgun (WGS) entry which is preliminary data.</text>
</comment>
<sequence>MGKETLWEAHLRRNPGHSQWYIDRFAALRAEGADLHGEVRMLDALCPRGARVLDAGCGPGRVGGELARRGHTVVGIDVDPVLVAQARADHPEAVWHVGDLAELELREGGRPDAFDVIVCAGNVMAFLAPGTAREVLSRFRAHLAPGGRAVIGFGSGRGYAFGDFLDDAAAAGLRTDATFSTWDLRPLGPDADFLVAVLSPA</sequence>
<keyword evidence="6" id="KW-1185">Reference proteome</keyword>
<dbReference type="SUPFAM" id="SSF53335">
    <property type="entry name" value="S-adenosyl-L-methionine-dependent methyltransferases"/>
    <property type="match status" value="1"/>
</dbReference>
<organism evidence="5 6">
    <name type="scientific">Arthrobacter halodurans</name>
    <dbReference type="NCBI Taxonomy" id="516699"/>
    <lineage>
        <taxon>Bacteria</taxon>
        <taxon>Bacillati</taxon>
        <taxon>Actinomycetota</taxon>
        <taxon>Actinomycetes</taxon>
        <taxon>Micrococcales</taxon>
        <taxon>Micrococcaceae</taxon>
        <taxon>Arthrobacter</taxon>
    </lineage>
</organism>
<dbReference type="RefSeq" id="WP_373971965.1">
    <property type="nucleotide sequence ID" value="NZ_JBHDLJ010000006.1"/>
</dbReference>
<evidence type="ECO:0000256" key="1">
    <source>
        <dbReference type="ARBA" id="ARBA00022603"/>
    </source>
</evidence>
<dbReference type="EMBL" id="JBHDLJ010000006">
    <property type="protein sequence ID" value="MFB0834792.1"/>
    <property type="molecule type" value="Genomic_DNA"/>
</dbReference>
<evidence type="ECO:0000313" key="5">
    <source>
        <dbReference type="EMBL" id="MFB0834792.1"/>
    </source>
</evidence>
<gene>
    <name evidence="5" type="ORF">ACETWP_09350</name>
</gene>
<reference evidence="5 6" key="1">
    <citation type="submission" date="2024-09" db="EMBL/GenBank/DDBJ databases">
        <authorList>
            <person name="Salinas-Garcia M.A."/>
            <person name="Prieme A."/>
        </authorList>
    </citation>
    <scope>NUCLEOTIDE SEQUENCE [LARGE SCALE GENOMIC DNA]</scope>
    <source>
        <strain evidence="5 6">DSM 21081</strain>
    </source>
</reference>
<dbReference type="GO" id="GO:0061542">
    <property type="term" value="F:3-demethylubiquinol 3-O-methyltransferase activity"/>
    <property type="evidence" value="ECO:0007669"/>
    <property type="project" value="UniProtKB-EC"/>
</dbReference>
<dbReference type="PANTHER" id="PTHR43464:SF19">
    <property type="entry name" value="UBIQUINONE BIOSYNTHESIS O-METHYLTRANSFERASE, MITOCHONDRIAL"/>
    <property type="match status" value="1"/>
</dbReference>
<dbReference type="Gene3D" id="3.40.50.150">
    <property type="entry name" value="Vaccinia Virus protein VP39"/>
    <property type="match status" value="1"/>
</dbReference>
<evidence type="ECO:0000256" key="2">
    <source>
        <dbReference type="ARBA" id="ARBA00022679"/>
    </source>
</evidence>
<evidence type="ECO:0000256" key="3">
    <source>
        <dbReference type="ARBA" id="ARBA00022691"/>
    </source>
</evidence>
<keyword evidence="1 5" id="KW-0489">Methyltransferase</keyword>
<evidence type="ECO:0000313" key="6">
    <source>
        <dbReference type="Proteomes" id="UP001575652"/>
    </source>
</evidence>
<feature type="domain" description="Methyltransferase" evidence="4">
    <location>
        <begin position="52"/>
        <end position="147"/>
    </location>
</feature>
<dbReference type="Pfam" id="PF13649">
    <property type="entry name" value="Methyltransf_25"/>
    <property type="match status" value="1"/>
</dbReference>
<dbReference type="Proteomes" id="UP001575652">
    <property type="component" value="Unassembled WGS sequence"/>
</dbReference>
<evidence type="ECO:0000259" key="4">
    <source>
        <dbReference type="Pfam" id="PF13649"/>
    </source>
</evidence>
<accession>A0ABV4UMD0</accession>